<dbReference type="PATRIC" id="fig|1335048.3.peg.5295"/>
<name>A0A159Z9P8_9RHOB</name>
<protein>
    <submittedName>
        <fullName evidence="2">L-carnitine dehydratase/bile acid-inducible protein F</fullName>
    </submittedName>
</protein>
<dbReference type="RefSeq" id="WP_066819374.1">
    <property type="nucleotide sequence ID" value="NZ_CP012664.1"/>
</dbReference>
<dbReference type="InterPro" id="IPR003673">
    <property type="entry name" value="CoA-Trfase_fam_III"/>
</dbReference>
<reference evidence="2 3" key="1">
    <citation type="submission" date="2015-09" db="EMBL/GenBank/DDBJ databases">
        <title>Complete genome sequence of Defluviimonas alba cai42t isolated from an oilfield in Xinjiang.</title>
        <authorList>
            <person name="Geng S."/>
            <person name="Pan X."/>
            <person name="Wu X."/>
        </authorList>
    </citation>
    <scope>NUCLEOTIDE SEQUENCE [LARGE SCALE GENOMIC DNA]</scope>
    <source>
        <strain evidence="3">cai42</strain>
        <plasmid evidence="3">cai42_Plasmidc</plasmid>
    </source>
</reference>
<keyword evidence="2" id="KW-0614">Plasmid</keyword>
<organism evidence="2 3">
    <name type="scientific">Frigidibacter mobilis</name>
    <dbReference type="NCBI Taxonomy" id="1335048"/>
    <lineage>
        <taxon>Bacteria</taxon>
        <taxon>Pseudomonadati</taxon>
        <taxon>Pseudomonadota</taxon>
        <taxon>Alphaproteobacteria</taxon>
        <taxon>Rhodobacterales</taxon>
        <taxon>Paracoccaceae</taxon>
        <taxon>Frigidibacter</taxon>
    </lineage>
</organism>
<geneLocation type="plasmid" evidence="3">
    <name>cai42_Plasmidc</name>
</geneLocation>
<dbReference type="Gene3D" id="3.30.1540.10">
    <property type="entry name" value="formyl-coa transferase, domain 3"/>
    <property type="match status" value="1"/>
</dbReference>
<dbReference type="InterPro" id="IPR044855">
    <property type="entry name" value="CoA-Trfase_III_dom3_sf"/>
</dbReference>
<dbReference type="Gene3D" id="3.40.50.10540">
    <property type="entry name" value="Crotonobetainyl-coa:carnitine coa-transferase, domain 1"/>
    <property type="match status" value="1"/>
</dbReference>
<evidence type="ECO:0000313" key="3">
    <source>
        <dbReference type="Proteomes" id="UP000076128"/>
    </source>
</evidence>
<evidence type="ECO:0000256" key="1">
    <source>
        <dbReference type="SAM" id="MobiDB-lite"/>
    </source>
</evidence>
<dbReference type="OrthoDB" id="7208981at2"/>
<gene>
    <name evidence="2" type="ORF">AKL17_3p0170</name>
</gene>
<dbReference type="Pfam" id="PF02515">
    <property type="entry name" value="CoA_transf_3"/>
    <property type="match status" value="1"/>
</dbReference>
<feature type="region of interest" description="Disordered" evidence="1">
    <location>
        <begin position="336"/>
        <end position="359"/>
    </location>
</feature>
<dbReference type="PANTHER" id="PTHR48228">
    <property type="entry name" value="SUCCINYL-COA--D-CITRAMALATE COA-TRANSFERASE"/>
    <property type="match status" value="1"/>
</dbReference>
<keyword evidence="3" id="KW-1185">Reference proteome</keyword>
<sequence length="390" mass="40913">MAEGGPLQGIRIVEMVGIGPAPFAAMMLADLGAEIIRIDRPTPSGNGIVRAARFDLVARGRRSVILDLKRPEAVACALDLVAGADALIEGFRPGVMERLGLGPDACHARNPRLVYGRLTGWGQTGPLAQVPGHDLNYLGLTGILDMIGREGEAPVPPLNLVADYAGGSLMLVAGLLSALLNVQRGGEGQVVDAAMVDGVALLGTAMAGLRAAGLHNGARGTNILDGGAPYYDVYACADGAYLSVAPIEPKFRTAFLKILGFDPVGFPDLDDRAAWPEARRLIGARLAERSRDDWCALFEGSDACVTPVLTPLEAPHHPHNAARSMHVQIGDIVQPAPAPRFSKTPASLPAPPEERPGTDCAAVLTDWGIDPARIADLIETGAARAPRQQE</sequence>
<dbReference type="PANTHER" id="PTHR48228:SF5">
    <property type="entry name" value="ALPHA-METHYLACYL-COA RACEMASE"/>
    <property type="match status" value="1"/>
</dbReference>
<dbReference type="GO" id="GO:0003824">
    <property type="term" value="F:catalytic activity"/>
    <property type="evidence" value="ECO:0007669"/>
    <property type="project" value="InterPro"/>
</dbReference>
<dbReference type="AlphaFoldDB" id="A0A159Z9P8"/>
<dbReference type="SUPFAM" id="SSF89796">
    <property type="entry name" value="CoA-transferase family III (CaiB/BaiF)"/>
    <property type="match status" value="1"/>
</dbReference>
<accession>A0A159Z9P8</accession>
<evidence type="ECO:0000313" key="2">
    <source>
        <dbReference type="EMBL" id="AMY72326.1"/>
    </source>
</evidence>
<dbReference type="KEGG" id="daa:AKL17_3p0170"/>
<proteinExistence type="predicted"/>
<dbReference type="InterPro" id="IPR023606">
    <property type="entry name" value="CoA-Trfase_III_dom_1_sf"/>
</dbReference>
<dbReference type="EMBL" id="CP012664">
    <property type="protein sequence ID" value="AMY72326.1"/>
    <property type="molecule type" value="Genomic_DNA"/>
</dbReference>
<dbReference type="Proteomes" id="UP000076128">
    <property type="component" value="Plasmid pcai42C"/>
</dbReference>
<dbReference type="InterPro" id="IPR050509">
    <property type="entry name" value="CoA-transferase_III"/>
</dbReference>